<proteinExistence type="predicted"/>
<gene>
    <name evidence="2" type="ORF">COO09_07200</name>
</gene>
<protein>
    <submittedName>
        <fullName evidence="2">Dienelactone hydrolase family protein</fullName>
    </submittedName>
</protein>
<dbReference type="InterPro" id="IPR006311">
    <property type="entry name" value="TAT_signal"/>
</dbReference>
<organism evidence="2 3">
    <name type="scientific">Rhizorhabdus dicambivorans</name>
    <dbReference type="NCBI Taxonomy" id="1850238"/>
    <lineage>
        <taxon>Bacteria</taxon>
        <taxon>Pseudomonadati</taxon>
        <taxon>Pseudomonadota</taxon>
        <taxon>Alphaproteobacteria</taxon>
        <taxon>Sphingomonadales</taxon>
        <taxon>Sphingomonadaceae</taxon>
        <taxon>Rhizorhabdus</taxon>
    </lineage>
</organism>
<feature type="domain" description="Dienelactone hydrolase" evidence="1">
    <location>
        <begin position="82"/>
        <end position="291"/>
    </location>
</feature>
<dbReference type="EMBL" id="NWUF01000005">
    <property type="protein sequence ID" value="PCE43078.1"/>
    <property type="molecule type" value="Genomic_DNA"/>
</dbReference>
<dbReference type="PANTHER" id="PTHR46623:SF6">
    <property type="entry name" value="ALPHA_BETA-HYDROLASES SUPERFAMILY PROTEIN"/>
    <property type="match status" value="1"/>
</dbReference>
<dbReference type="Proteomes" id="UP000218934">
    <property type="component" value="Unassembled WGS sequence"/>
</dbReference>
<dbReference type="PANTHER" id="PTHR46623">
    <property type="entry name" value="CARBOXYMETHYLENEBUTENOLIDASE-RELATED"/>
    <property type="match status" value="1"/>
</dbReference>
<accession>A0A2A4FZC7</accession>
<dbReference type="KEGG" id="rdi:CMV14_17415"/>
<dbReference type="PROSITE" id="PS51318">
    <property type="entry name" value="TAT"/>
    <property type="match status" value="1"/>
</dbReference>
<sequence>MNDDDLKARAIALYDRFTHSAQDRRAFMADMTRLAGSAAAAQMLVASIAADPAAAAIIAEDDKRLTAKMVHWPGADGRKLFGYMAIPRKHAKKPAAVLVIHENRGLQPYTRDVARRLAVEGFVGVALDFLAPAGGTPPNDEDAARKLIGALDLGAATADGVATIDWLAANRLLSGKVGAVGFCWGGAMANRLAVAAGPKLQAAVAFYGPPPPPSEAGKVKAALMLHYAGSDDRVNAGAGPWVTALQSAHADVRRYDYPGTQHAFHNDTSAARYDAAAAALAWDRTIAFFRAKLA</sequence>
<dbReference type="Gene3D" id="3.40.50.1820">
    <property type="entry name" value="alpha/beta hydrolase"/>
    <property type="match status" value="1"/>
</dbReference>
<dbReference type="InterPro" id="IPR002925">
    <property type="entry name" value="Dienelactn_hydro"/>
</dbReference>
<dbReference type="InterPro" id="IPR029058">
    <property type="entry name" value="AB_hydrolase_fold"/>
</dbReference>
<dbReference type="RefSeq" id="WP_066962240.1">
    <property type="nucleotide sequence ID" value="NZ_CP023449.1"/>
</dbReference>
<dbReference type="GO" id="GO:0016787">
    <property type="term" value="F:hydrolase activity"/>
    <property type="evidence" value="ECO:0007669"/>
    <property type="project" value="UniProtKB-KW"/>
</dbReference>
<comment type="caution">
    <text evidence="2">The sequence shown here is derived from an EMBL/GenBank/DDBJ whole genome shotgun (WGS) entry which is preliminary data.</text>
</comment>
<evidence type="ECO:0000313" key="2">
    <source>
        <dbReference type="EMBL" id="PCE43078.1"/>
    </source>
</evidence>
<keyword evidence="2" id="KW-0378">Hydrolase</keyword>
<name>A0A2A4FZC7_9SPHN</name>
<dbReference type="AlphaFoldDB" id="A0A2A4FZC7"/>
<evidence type="ECO:0000313" key="3">
    <source>
        <dbReference type="Proteomes" id="UP000218934"/>
    </source>
</evidence>
<evidence type="ECO:0000259" key="1">
    <source>
        <dbReference type="Pfam" id="PF01738"/>
    </source>
</evidence>
<dbReference type="OrthoDB" id="9771666at2"/>
<dbReference type="InterPro" id="IPR051049">
    <property type="entry name" value="Dienelactone_hydrolase-like"/>
</dbReference>
<dbReference type="Pfam" id="PF01738">
    <property type="entry name" value="DLH"/>
    <property type="match status" value="1"/>
</dbReference>
<dbReference type="SUPFAM" id="SSF53474">
    <property type="entry name" value="alpha/beta-Hydrolases"/>
    <property type="match status" value="1"/>
</dbReference>
<reference evidence="2 3" key="1">
    <citation type="submission" date="2017-09" db="EMBL/GenBank/DDBJ databases">
        <title>The Catabolism of 3,6-Dichlorosalicylic acid is Initiated by the Cytochrome P450 Monooxygenase DsmABC in Rhizorhabdus dicambivorans Ndbn-20.</title>
        <authorList>
            <person name="Na L."/>
        </authorList>
    </citation>
    <scope>NUCLEOTIDE SEQUENCE [LARGE SCALE GENOMIC DNA]</scope>
    <source>
        <strain evidence="2 3">Ndbn-20m</strain>
    </source>
</reference>
<keyword evidence="3" id="KW-1185">Reference proteome</keyword>